<reference evidence="2" key="1">
    <citation type="journal article" date="2023" name="Mol. Phylogenet. Evol.">
        <title>Genome-scale phylogeny and comparative genomics of the fungal order Sordariales.</title>
        <authorList>
            <person name="Hensen N."/>
            <person name="Bonometti L."/>
            <person name="Westerberg I."/>
            <person name="Brannstrom I.O."/>
            <person name="Guillou S."/>
            <person name="Cros-Aarteil S."/>
            <person name="Calhoun S."/>
            <person name="Haridas S."/>
            <person name="Kuo A."/>
            <person name="Mondo S."/>
            <person name="Pangilinan J."/>
            <person name="Riley R."/>
            <person name="LaButti K."/>
            <person name="Andreopoulos B."/>
            <person name="Lipzen A."/>
            <person name="Chen C."/>
            <person name="Yan M."/>
            <person name="Daum C."/>
            <person name="Ng V."/>
            <person name="Clum A."/>
            <person name="Steindorff A."/>
            <person name="Ohm R.A."/>
            <person name="Martin F."/>
            <person name="Silar P."/>
            <person name="Natvig D.O."/>
            <person name="Lalanne C."/>
            <person name="Gautier V."/>
            <person name="Ament-Velasquez S.L."/>
            <person name="Kruys A."/>
            <person name="Hutchinson M.I."/>
            <person name="Powell A.J."/>
            <person name="Barry K."/>
            <person name="Miller A.N."/>
            <person name="Grigoriev I.V."/>
            <person name="Debuchy R."/>
            <person name="Gladieux P."/>
            <person name="Hiltunen Thoren M."/>
            <person name="Johannesson H."/>
        </authorList>
    </citation>
    <scope>NUCLEOTIDE SEQUENCE</scope>
    <source>
        <strain evidence="2">CBS 232.78</strain>
    </source>
</reference>
<dbReference type="Proteomes" id="UP001285441">
    <property type="component" value="Unassembled WGS sequence"/>
</dbReference>
<sequence length="306" mass="33656">MDQDQARHLGPAVPSLGYLFNRETDLFGKAAGFSAPYLASGKMEWDEGGSGSGLIAIIQDFFGIKSVDDAMRGVGIFFAPSCLGVTFWTVLAQLASSLGPRLQKFLPRRFWLQNITRYLLPILLVFRTGPVLAMYLSPEADTRHRWSWEWQLAPLWFGIANFVAAHTIAPSPNKLSSSSSAAVATSSRGLLAVLGLISASVWGYTLLSAPYSMSEIFLPKGPQDSFVPHTRRSLQLDHLFSFGPSFLWLMYQHGDMYSTNLVAAVDVLWLVATFPVVVALAGTGPAFSVGWLWRESLFSIRTANKK</sequence>
<accession>A0AAE0K4Z8</accession>
<keyword evidence="1" id="KW-0472">Membrane</keyword>
<dbReference type="AlphaFoldDB" id="A0AAE0K4Z8"/>
<evidence type="ECO:0000313" key="2">
    <source>
        <dbReference type="EMBL" id="KAK3370191.1"/>
    </source>
</evidence>
<dbReference type="EMBL" id="JAULSW010000009">
    <property type="protein sequence ID" value="KAK3370191.1"/>
    <property type="molecule type" value="Genomic_DNA"/>
</dbReference>
<keyword evidence="3" id="KW-1185">Reference proteome</keyword>
<comment type="caution">
    <text evidence="2">The sequence shown here is derived from an EMBL/GenBank/DDBJ whole genome shotgun (WGS) entry which is preliminary data.</text>
</comment>
<evidence type="ECO:0000313" key="3">
    <source>
        <dbReference type="Proteomes" id="UP001285441"/>
    </source>
</evidence>
<feature type="transmembrane region" description="Helical" evidence="1">
    <location>
        <begin position="74"/>
        <end position="95"/>
    </location>
</feature>
<proteinExistence type="predicted"/>
<protein>
    <submittedName>
        <fullName evidence="2">Uncharacterized protein</fullName>
    </submittedName>
</protein>
<reference evidence="2" key="2">
    <citation type="submission" date="2023-06" db="EMBL/GenBank/DDBJ databases">
        <authorList>
            <consortium name="Lawrence Berkeley National Laboratory"/>
            <person name="Haridas S."/>
            <person name="Hensen N."/>
            <person name="Bonometti L."/>
            <person name="Westerberg I."/>
            <person name="Brannstrom I.O."/>
            <person name="Guillou S."/>
            <person name="Cros-Aarteil S."/>
            <person name="Calhoun S."/>
            <person name="Kuo A."/>
            <person name="Mondo S."/>
            <person name="Pangilinan J."/>
            <person name="Riley R."/>
            <person name="LaButti K."/>
            <person name="Andreopoulos B."/>
            <person name="Lipzen A."/>
            <person name="Chen C."/>
            <person name="Yanf M."/>
            <person name="Daum C."/>
            <person name="Ng V."/>
            <person name="Clum A."/>
            <person name="Steindorff A."/>
            <person name="Ohm R."/>
            <person name="Martin F."/>
            <person name="Silar P."/>
            <person name="Natvig D."/>
            <person name="Lalanne C."/>
            <person name="Gautier V."/>
            <person name="Ament-velasquez S.L."/>
            <person name="Kruys A."/>
            <person name="Hutchinson M.I."/>
            <person name="Powell A.J."/>
            <person name="Barry K."/>
            <person name="Miller A.N."/>
            <person name="Grigoriev I.V."/>
            <person name="Debuchy R."/>
            <person name="Gladieux P."/>
            <person name="Thoren M.H."/>
            <person name="Johannesson H."/>
        </authorList>
    </citation>
    <scope>NUCLEOTIDE SEQUENCE</scope>
    <source>
        <strain evidence="2">CBS 232.78</strain>
    </source>
</reference>
<keyword evidence="1" id="KW-0812">Transmembrane</keyword>
<feature type="transmembrane region" description="Helical" evidence="1">
    <location>
        <begin position="267"/>
        <end position="293"/>
    </location>
</feature>
<feature type="transmembrane region" description="Helical" evidence="1">
    <location>
        <begin position="115"/>
        <end position="136"/>
    </location>
</feature>
<name>A0AAE0K4Z8_9PEZI</name>
<gene>
    <name evidence="2" type="ORF">B0H63DRAFT_564410</name>
</gene>
<feature type="transmembrane region" description="Helical" evidence="1">
    <location>
        <begin position="189"/>
        <end position="213"/>
    </location>
</feature>
<keyword evidence="1" id="KW-1133">Transmembrane helix</keyword>
<organism evidence="2 3">
    <name type="scientific">Podospora didyma</name>
    <dbReference type="NCBI Taxonomy" id="330526"/>
    <lineage>
        <taxon>Eukaryota</taxon>
        <taxon>Fungi</taxon>
        <taxon>Dikarya</taxon>
        <taxon>Ascomycota</taxon>
        <taxon>Pezizomycotina</taxon>
        <taxon>Sordariomycetes</taxon>
        <taxon>Sordariomycetidae</taxon>
        <taxon>Sordariales</taxon>
        <taxon>Podosporaceae</taxon>
        <taxon>Podospora</taxon>
    </lineage>
</organism>
<evidence type="ECO:0000256" key="1">
    <source>
        <dbReference type="SAM" id="Phobius"/>
    </source>
</evidence>